<keyword evidence="2" id="KW-1185">Reference proteome</keyword>
<protein>
    <submittedName>
        <fullName evidence="1">Uncharacterized protein</fullName>
    </submittedName>
</protein>
<gene>
    <name evidence="1" type="ORF">CACET_c35770</name>
</gene>
<organism evidence="1 2">
    <name type="scientific">Clostridium aceticum</name>
    <dbReference type="NCBI Taxonomy" id="84022"/>
    <lineage>
        <taxon>Bacteria</taxon>
        <taxon>Bacillati</taxon>
        <taxon>Bacillota</taxon>
        <taxon>Clostridia</taxon>
        <taxon>Eubacteriales</taxon>
        <taxon>Clostridiaceae</taxon>
        <taxon>Clostridium</taxon>
    </lineage>
</organism>
<evidence type="ECO:0000313" key="2">
    <source>
        <dbReference type="Proteomes" id="UP000035704"/>
    </source>
</evidence>
<dbReference type="PATRIC" id="fig|84022.6.peg.3654"/>
<dbReference type="RefSeq" id="WP_158386129.1">
    <property type="nucleotide sequence ID" value="NZ_CP009687.1"/>
</dbReference>
<evidence type="ECO:0000313" key="1">
    <source>
        <dbReference type="EMBL" id="AKL97008.1"/>
    </source>
</evidence>
<dbReference type="KEGG" id="cace:CACET_c35770"/>
<dbReference type="OrthoDB" id="1957506at2"/>
<name>A0A0G3WF84_9CLOT</name>
<dbReference type="Proteomes" id="UP000035704">
    <property type="component" value="Chromosome"/>
</dbReference>
<proteinExistence type="predicted"/>
<dbReference type="EMBL" id="CP009687">
    <property type="protein sequence ID" value="AKL97008.1"/>
    <property type="molecule type" value="Genomic_DNA"/>
</dbReference>
<sequence length="54" mass="6313">MKKKEAKKSLDKNFFNEMNYELAGDIGAIDNEDMLNNKKLITEKKHVNKNKKKS</sequence>
<accession>A0A0G3WF84</accession>
<reference evidence="1 2" key="1">
    <citation type="submission" date="2014-10" db="EMBL/GenBank/DDBJ databases">
        <title>Genome sequence of Clostridium aceticum DSM 1496.</title>
        <authorList>
            <person name="Poehlein A."/>
            <person name="Schiel-Bengelsdorf B."/>
            <person name="Gottschalk G."/>
            <person name="Duerre P."/>
            <person name="Daniel R."/>
        </authorList>
    </citation>
    <scope>NUCLEOTIDE SEQUENCE [LARGE SCALE GENOMIC DNA]</scope>
    <source>
        <strain evidence="1 2">DSM 1496</strain>
    </source>
</reference>
<dbReference type="AlphaFoldDB" id="A0A0G3WF84"/>